<dbReference type="AlphaFoldDB" id="A0A0R1U2K3"/>
<keyword evidence="3" id="KW-1185">Reference proteome</keyword>
<dbReference type="SMART" id="SM01117">
    <property type="entry name" value="Cyt-b5"/>
    <property type="match status" value="1"/>
</dbReference>
<evidence type="ECO:0000313" key="3">
    <source>
        <dbReference type="Proteomes" id="UP000051324"/>
    </source>
</evidence>
<protein>
    <recommendedName>
        <fullName evidence="1">Cytochrome b5 heme-binding domain-containing protein</fullName>
    </recommendedName>
</protein>
<sequence>MEEITVEKTFTLKELAHYNGQDGAPAYIAVDGVVYDVSQRSAWKNGQHHGYKAGNDFSEQIKRAPHEKSVLPRLPKVGKLIN</sequence>
<accession>A0A0R1U2K3</accession>
<comment type="caution">
    <text evidence="2">The sequence shown here is derived from an EMBL/GenBank/DDBJ whole genome shotgun (WGS) entry which is preliminary data.</text>
</comment>
<dbReference type="EMBL" id="AZFT01000043">
    <property type="protein sequence ID" value="KRL85109.1"/>
    <property type="molecule type" value="Genomic_DNA"/>
</dbReference>
<dbReference type="InterPro" id="IPR001199">
    <property type="entry name" value="Cyt_B5-like_heme/steroid-bd"/>
</dbReference>
<proteinExistence type="predicted"/>
<feature type="domain" description="Cytochrome b5 heme-binding" evidence="1">
    <location>
        <begin position="10"/>
        <end position="81"/>
    </location>
</feature>
<name>A0A0R1U2K3_9LACO</name>
<organism evidence="2 3">
    <name type="scientific">Ligilactobacillus apodemi DSM 16634 = JCM 16172</name>
    <dbReference type="NCBI Taxonomy" id="1423724"/>
    <lineage>
        <taxon>Bacteria</taxon>
        <taxon>Bacillati</taxon>
        <taxon>Bacillota</taxon>
        <taxon>Bacilli</taxon>
        <taxon>Lactobacillales</taxon>
        <taxon>Lactobacillaceae</taxon>
        <taxon>Ligilactobacillus</taxon>
    </lineage>
</organism>
<reference evidence="2 3" key="1">
    <citation type="journal article" date="2015" name="Genome Announc.">
        <title>Expanding the biotechnology potential of lactobacilli through comparative genomics of 213 strains and associated genera.</title>
        <authorList>
            <person name="Sun Z."/>
            <person name="Harris H.M."/>
            <person name="McCann A."/>
            <person name="Guo C."/>
            <person name="Argimon S."/>
            <person name="Zhang W."/>
            <person name="Yang X."/>
            <person name="Jeffery I.B."/>
            <person name="Cooney J.C."/>
            <person name="Kagawa T.F."/>
            <person name="Liu W."/>
            <person name="Song Y."/>
            <person name="Salvetti E."/>
            <person name="Wrobel A."/>
            <person name="Rasinkangas P."/>
            <person name="Parkhill J."/>
            <person name="Rea M.C."/>
            <person name="O'Sullivan O."/>
            <person name="Ritari J."/>
            <person name="Douillard F.P."/>
            <person name="Paul Ross R."/>
            <person name="Yang R."/>
            <person name="Briner A.E."/>
            <person name="Felis G.E."/>
            <person name="de Vos W.M."/>
            <person name="Barrangou R."/>
            <person name="Klaenhammer T.R."/>
            <person name="Caufield P.W."/>
            <person name="Cui Y."/>
            <person name="Zhang H."/>
            <person name="O'Toole P.W."/>
        </authorList>
    </citation>
    <scope>NUCLEOTIDE SEQUENCE [LARGE SCALE GENOMIC DNA]</scope>
    <source>
        <strain evidence="2 3">DSM 16634</strain>
    </source>
</reference>
<dbReference type="OrthoDB" id="9785263at2"/>
<dbReference type="PATRIC" id="fig|1423724.4.peg.160"/>
<dbReference type="eggNOG" id="COG4892">
    <property type="taxonomic scope" value="Bacteria"/>
</dbReference>
<gene>
    <name evidence="2" type="ORF">FC32_GL000152</name>
</gene>
<evidence type="ECO:0000259" key="1">
    <source>
        <dbReference type="SMART" id="SM01117"/>
    </source>
</evidence>
<dbReference type="Pfam" id="PF00173">
    <property type="entry name" value="Cyt-b5"/>
    <property type="match status" value="1"/>
</dbReference>
<dbReference type="Proteomes" id="UP000051324">
    <property type="component" value="Unassembled WGS sequence"/>
</dbReference>
<evidence type="ECO:0000313" key="2">
    <source>
        <dbReference type="EMBL" id="KRL85109.1"/>
    </source>
</evidence>
<dbReference type="Gene3D" id="3.10.120.10">
    <property type="entry name" value="Cytochrome b5-like heme/steroid binding domain"/>
    <property type="match status" value="1"/>
</dbReference>
<dbReference type="InterPro" id="IPR036400">
    <property type="entry name" value="Cyt_B5-like_heme/steroid_sf"/>
</dbReference>
<dbReference type="SUPFAM" id="SSF55856">
    <property type="entry name" value="Cytochrome b5-like heme/steroid binding domain"/>
    <property type="match status" value="1"/>
</dbReference>